<sequence>MRWLITGGCGFLGANVADRCLERGDEVVVLDNLSRTGSHQNLEWLRARHGQAWRMVQEDIRNAEGVARLIAELKPDVVVHLAGQVAMTTSLANPRLDFEVNALGSLNVLEGVRLHSHESIVLYSSTNKVYGDLEWVRYVETPMRYLAPDFPDGFDESIPLSFESPYGCSKGCADQYMLDYARMFGIRTVVFRHSSMYGGRQYATYDQGWVGWFCMQALQTARKPGQHTFTISGNGKQVRDVLHADDLVRLYLEYAVPHIDRAVGKVFNIGGGAAQSLSILELLQHLEKTLNVRLNPQHLPPRASDQKVFVANIARARQIFGWEPRVDAQEGIARMLEWLQMEMKQ</sequence>
<dbReference type="SUPFAM" id="SSF51735">
    <property type="entry name" value="NAD(P)-binding Rossmann-fold domains"/>
    <property type="match status" value="1"/>
</dbReference>
<dbReference type="Gene3D" id="3.40.50.720">
    <property type="entry name" value="NAD(P)-binding Rossmann-like Domain"/>
    <property type="match status" value="1"/>
</dbReference>
<name>A0A7C1FKM6_9CHLR</name>
<reference evidence="2" key="1">
    <citation type="journal article" date="2020" name="mSystems">
        <title>Genome- and Community-Level Interaction Insights into Carbon Utilization and Element Cycling Functions of Hydrothermarchaeota in Hydrothermal Sediment.</title>
        <authorList>
            <person name="Zhou Z."/>
            <person name="Liu Y."/>
            <person name="Xu W."/>
            <person name="Pan J."/>
            <person name="Luo Z.H."/>
            <person name="Li M."/>
        </authorList>
    </citation>
    <scope>NUCLEOTIDE SEQUENCE [LARGE SCALE GENOMIC DNA]</scope>
    <source>
        <strain evidence="2">SpSt-289</strain>
    </source>
</reference>
<accession>A0A7C1FKM6</accession>
<dbReference type="InterPro" id="IPR016040">
    <property type="entry name" value="NAD(P)-bd_dom"/>
</dbReference>
<protein>
    <submittedName>
        <fullName evidence="2">NAD-dependent epimerase/dehydratase family protein</fullName>
    </submittedName>
</protein>
<gene>
    <name evidence="2" type="ORF">ENQ20_08050</name>
</gene>
<feature type="domain" description="NAD(P)-binding" evidence="1">
    <location>
        <begin position="4"/>
        <end position="335"/>
    </location>
</feature>
<organism evidence="2">
    <name type="scientific">Caldilinea aerophila</name>
    <dbReference type="NCBI Taxonomy" id="133453"/>
    <lineage>
        <taxon>Bacteria</taxon>
        <taxon>Bacillati</taxon>
        <taxon>Chloroflexota</taxon>
        <taxon>Caldilineae</taxon>
        <taxon>Caldilineales</taxon>
        <taxon>Caldilineaceae</taxon>
        <taxon>Caldilinea</taxon>
    </lineage>
</organism>
<dbReference type="Pfam" id="PF16363">
    <property type="entry name" value="GDP_Man_Dehyd"/>
    <property type="match status" value="1"/>
</dbReference>
<comment type="caution">
    <text evidence="2">The sequence shown here is derived from an EMBL/GenBank/DDBJ whole genome shotgun (WGS) entry which is preliminary data.</text>
</comment>
<evidence type="ECO:0000259" key="1">
    <source>
        <dbReference type="Pfam" id="PF16363"/>
    </source>
</evidence>
<evidence type="ECO:0000313" key="2">
    <source>
        <dbReference type="EMBL" id="HDX31433.1"/>
    </source>
</evidence>
<dbReference type="EMBL" id="DSMG01000084">
    <property type="protein sequence ID" value="HDX31433.1"/>
    <property type="molecule type" value="Genomic_DNA"/>
</dbReference>
<dbReference type="AlphaFoldDB" id="A0A7C1FKM6"/>
<dbReference type="InterPro" id="IPR036291">
    <property type="entry name" value="NAD(P)-bd_dom_sf"/>
</dbReference>
<proteinExistence type="predicted"/>
<dbReference type="PANTHER" id="PTHR43000">
    <property type="entry name" value="DTDP-D-GLUCOSE 4,6-DEHYDRATASE-RELATED"/>
    <property type="match status" value="1"/>
</dbReference>